<proteinExistence type="predicted"/>
<dbReference type="Proteomes" id="UP000185769">
    <property type="component" value="Unassembled WGS sequence"/>
</dbReference>
<sequence>MKTIIPESVKVCLWSYNVDMIDLSVPDHRIRIIQNVLNRGTNDAIFWLREVFPEKEIAEVIKKSTSSDWNKKSLALWSLVFNVHPLRSGRFT</sequence>
<evidence type="ECO:0000259" key="1">
    <source>
        <dbReference type="Pfam" id="PF21956"/>
    </source>
</evidence>
<reference evidence="2 3" key="1">
    <citation type="journal article" date="2016" name="Environ. Microbiol.">
        <title>Genomic resolution of a cold subsurface aquifer community provides metabolic insights for novel microbes adapted to high CO concentrations.</title>
        <authorList>
            <person name="Probst A.J."/>
            <person name="Castelle C.J."/>
            <person name="Singh A."/>
            <person name="Brown C.T."/>
            <person name="Anantharaman K."/>
            <person name="Sharon I."/>
            <person name="Hug L.A."/>
            <person name="Burstein D."/>
            <person name="Emerson J.B."/>
            <person name="Thomas B.C."/>
            <person name="Banfield J.F."/>
        </authorList>
    </citation>
    <scope>NUCLEOTIDE SEQUENCE [LARGE SCALE GENOMIC DNA]</scope>
    <source>
        <strain evidence="2">CG1_02_31_12</strain>
    </source>
</reference>
<dbReference type="InterPro" id="IPR053830">
    <property type="entry name" value="DUF6922"/>
</dbReference>
<evidence type="ECO:0000313" key="3">
    <source>
        <dbReference type="Proteomes" id="UP000185769"/>
    </source>
</evidence>
<evidence type="ECO:0000313" key="2">
    <source>
        <dbReference type="EMBL" id="OIO29676.1"/>
    </source>
</evidence>
<protein>
    <recommendedName>
        <fullName evidence="1">DUF6922 domain-containing protein</fullName>
    </recommendedName>
</protein>
<name>A0A1J4UXP4_9BACT</name>
<organism evidence="2 3">
    <name type="scientific">Candidatus Nomurabacteria bacterium CG1_02_31_12</name>
    <dbReference type="NCBI Taxonomy" id="1805280"/>
    <lineage>
        <taxon>Bacteria</taxon>
        <taxon>Candidatus Nomuraibacteriota</taxon>
    </lineage>
</organism>
<dbReference type="Pfam" id="PF21956">
    <property type="entry name" value="DUF6922"/>
    <property type="match status" value="1"/>
</dbReference>
<comment type="caution">
    <text evidence="2">The sequence shown here is derived from an EMBL/GenBank/DDBJ whole genome shotgun (WGS) entry which is preliminary data.</text>
</comment>
<gene>
    <name evidence="2" type="ORF">AUJ22_01000</name>
</gene>
<dbReference type="AlphaFoldDB" id="A0A1J4UXP4"/>
<feature type="domain" description="DUF6922" evidence="1">
    <location>
        <begin position="10"/>
        <end position="61"/>
    </location>
</feature>
<accession>A0A1J4UXP4</accession>
<dbReference type="EMBL" id="MNVM01000016">
    <property type="protein sequence ID" value="OIO29676.1"/>
    <property type="molecule type" value="Genomic_DNA"/>
</dbReference>